<dbReference type="EMBL" id="CAJVRC010000890">
    <property type="protein sequence ID" value="CAG8907127.1"/>
    <property type="molecule type" value="Genomic_DNA"/>
</dbReference>
<keyword evidence="1" id="KW-1133">Transmembrane helix</keyword>
<dbReference type="PANTHER" id="PTHR35043:SF8">
    <property type="entry name" value="DUF4220 DOMAIN-CONTAINING PROTEIN"/>
    <property type="match status" value="1"/>
</dbReference>
<dbReference type="OrthoDB" id="9451547at2759"/>
<reference evidence="3" key="1">
    <citation type="submission" date="2021-07" db="EMBL/GenBank/DDBJ databases">
        <authorList>
            <person name="Branca A.L. A."/>
        </authorList>
    </citation>
    <scope>NUCLEOTIDE SEQUENCE</scope>
</reference>
<accession>A0A9W4KN46</accession>
<keyword evidence="4" id="KW-1185">Reference proteome</keyword>
<protein>
    <submittedName>
        <fullName evidence="3">Uncharacterized protein</fullName>
    </submittedName>
</protein>
<keyword evidence="1" id="KW-0812">Transmembrane</keyword>
<name>A0A9W4KN46_9EURO</name>
<evidence type="ECO:0000313" key="4">
    <source>
        <dbReference type="Proteomes" id="UP001154252"/>
    </source>
</evidence>
<keyword evidence="2" id="KW-0732">Signal</keyword>
<feature type="signal peptide" evidence="2">
    <location>
        <begin position="1"/>
        <end position="20"/>
    </location>
</feature>
<dbReference type="Proteomes" id="UP001154252">
    <property type="component" value="Unassembled WGS sequence"/>
</dbReference>
<comment type="caution">
    <text evidence="3">The sequence shown here is derived from an EMBL/GenBank/DDBJ whole genome shotgun (WGS) entry which is preliminary data.</text>
</comment>
<evidence type="ECO:0000256" key="2">
    <source>
        <dbReference type="SAM" id="SignalP"/>
    </source>
</evidence>
<evidence type="ECO:0000313" key="3">
    <source>
        <dbReference type="EMBL" id="CAG8907127.1"/>
    </source>
</evidence>
<keyword evidence="1" id="KW-0472">Membrane</keyword>
<feature type="chain" id="PRO_5040984527" evidence="2">
    <location>
        <begin position="21"/>
        <end position="234"/>
    </location>
</feature>
<evidence type="ECO:0000256" key="1">
    <source>
        <dbReference type="SAM" id="Phobius"/>
    </source>
</evidence>
<gene>
    <name evidence="3" type="ORF">PEGY_LOCUS8690</name>
</gene>
<sequence length="234" mass="27115">MDIIWSSLLTVFLCTWTAVCLNIPNPKDSQFHIFYRRAKWVFWAIVSPGLVLSVAIGQYASAWRSVKHFRKLRIKEDRWSLRHGFYADMGGMLLQPKDSTRFLVNSRQLAYLVEKQYLECPQIMQSEIWDKSKTDTLARVLSFFRPLRSNYLRVLLWFVPLEPLFAGRAHQVMCTGIVLSMEVSTAEVLLAAGDVAATPYRHTPLDFVAKQSFTCSYDVMGFFGLRFDDRERPL</sequence>
<dbReference type="PANTHER" id="PTHR35043">
    <property type="entry name" value="TRANSCRIPTION FACTOR DOMAIN-CONTAINING PROTEIN"/>
    <property type="match status" value="1"/>
</dbReference>
<organism evidence="3 4">
    <name type="scientific">Penicillium egyptiacum</name>
    <dbReference type="NCBI Taxonomy" id="1303716"/>
    <lineage>
        <taxon>Eukaryota</taxon>
        <taxon>Fungi</taxon>
        <taxon>Dikarya</taxon>
        <taxon>Ascomycota</taxon>
        <taxon>Pezizomycotina</taxon>
        <taxon>Eurotiomycetes</taxon>
        <taxon>Eurotiomycetidae</taxon>
        <taxon>Eurotiales</taxon>
        <taxon>Aspergillaceae</taxon>
        <taxon>Penicillium</taxon>
    </lineage>
</organism>
<dbReference type="AlphaFoldDB" id="A0A9W4KN46"/>
<feature type="transmembrane region" description="Helical" evidence="1">
    <location>
        <begin position="40"/>
        <end position="63"/>
    </location>
</feature>
<proteinExistence type="predicted"/>